<sequence>MLKQGVTTKKTKDQQSVVVKAGGKSYAELVRNLESQVLVEAIGVNIRIIKKAGKCDLLLMVDGESSAAGVLKEEIQKKVSEVEVYDIEETTTKEEIIEGSVKITGQKRAT</sequence>
<accession>A0A9P0MD07</accession>
<dbReference type="EMBL" id="CAKOFQ010008121">
    <property type="protein sequence ID" value="CAH2011850.1"/>
    <property type="molecule type" value="Genomic_DNA"/>
</dbReference>
<proteinExistence type="predicted"/>
<name>A0A9P0MD07_ACAOB</name>
<dbReference type="OrthoDB" id="6784331at2759"/>
<comment type="caution">
    <text evidence="1">The sequence shown here is derived from an EMBL/GenBank/DDBJ whole genome shotgun (WGS) entry which is preliminary data.</text>
</comment>
<gene>
    <name evidence="1" type="ORF">ACAOBT_LOCUS32449</name>
</gene>
<dbReference type="AlphaFoldDB" id="A0A9P0MD07"/>
<evidence type="ECO:0000313" key="1">
    <source>
        <dbReference type="EMBL" id="CAH2011850.1"/>
    </source>
</evidence>
<protein>
    <submittedName>
        <fullName evidence="1">Uncharacterized protein</fullName>
    </submittedName>
</protein>
<reference evidence="1" key="1">
    <citation type="submission" date="2022-03" db="EMBL/GenBank/DDBJ databases">
        <authorList>
            <person name="Sayadi A."/>
        </authorList>
    </citation>
    <scope>NUCLEOTIDE SEQUENCE</scope>
</reference>
<organism evidence="1 2">
    <name type="scientific">Acanthoscelides obtectus</name>
    <name type="common">Bean weevil</name>
    <name type="synonym">Bruchus obtectus</name>
    <dbReference type="NCBI Taxonomy" id="200917"/>
    <lineage>
        <taxon>Eukaryota</taxon>
        <taxon>Metazoa</taxon>
        <taxon>Ecdysozoa</taxon>
        <taxon>Arthropoda</taxon>
        <taxon>Hexapoda</taxon>
        <taxon>Insecta</taxon>
        <taxon>Pterygota</taxon>
        <taxon>Neoptera</taxon>
        <taxon>Endopterygota</taxon>
        <taxon>Coleoptera</taxon>
        <taxon>Polyphaga</taxon>
        <taxon>Cucujiformia</taxon>
        <taxon>Chrysomeloidea</taxon>
        <taxon>Chrysomelidae</taxon>
        <taxon>Bruchinae</taxon>
        <taxon>Bruchini</taxon>
        <taxon>Acanthoscelides</taxon>
    </lineage>
</organism>
<dbReference type="Proteomes" id="UP001152888">
    <property type="component" value="Unassembled WGS sequence"/>
</dbReference>
<keyword evidence="2" id="KW-1185">Reference proteome</keyword>
<evidence type="ECO:0000313" key="2">
    <source>
        <dbReference type="Proteomes" id="UP001152888"/>
    </source>
</evidence>